<feature type="domain" description="AIG1-type G" evidence="4">
    <location>
        <begin position="219"/>
        <end position="411"/>
    </location>
</feature>
<dbReference type="InterPro" id="IPR027417">
    <property type="entry name" value="P-loop_NTPase"/>
</dbReference>
<sequence>MAQPESRVNIVLFGNTSAVHFGPENVLLGQDLPILNNTEFSQIVPISRRVSGRNVSVINILGLEETEFSPHIMHQFISRLVKENEIHAFIFVLQLNQLTDSNKLGLEWIKNTFGEDVLSFVMILFTYEREEECDTIVDDLKKNSVLEQLTQQCRGRYHTCSKSMNNQSELRTLLEKIDRLTSENNQRCYTAEIYNTAFSQQTDRSNPENKRSITPPPKMSELRIVLLGKSLPQTCIVGNFILGTSAFETEDPPHSVELHCESVSEHMEGRDITIINTPHLYDLKLSNEELSRRIKECVSLSDPGPHAFLIVVQPHDFTQEDRKRLIYVLNSFSDQAINYSIVIGAASKTDKTVKLLSGVFHSLMKEFKKHWIFGQLKNKEKSVGELFIEIDKKVQMNGGVYLTCEVFEDVQEEPEGCSRERRKDTKDFPEDRKKNVVESVKQQAFNRLQLQEDMDISEDLTNQPKVSSLRNCPQALHDNVIK</sequence>
<dbReference type="Gene3D" id="3.40.50.300">
    <property type="entry name" value="P-loop containing nucleotide triphosphate hydrolases"/>
    <property type="match status" value="2"/>
</dbReference>
<dbReference type="PROSITE" id="PS51720">
    <property type="entry name" value="G_AIG1"/>
    <property type="match status" value="1"/>
</dbReference>
<dbReference type="Pfam" id="PF04548">
    <property type="entry name" value="AIG1"/>
    <property type="match status" value="2"/>
</dbReference>
<dbReference type="Proteomes" id="UP000593565">
    <property type="component" value="Unassembled WGS sequence"/>
</dbReference>
<name>A0A7J6AGH3_AMEME</name>
<evidence type="ECO:0000256" key="2">
    <source>
        <dbReference type="ARBA" id="ARBA00022741"/>
    </source>
</evidence>
<keyword evidence="6" id="KW-1185">Reference proteome</keyword>
<comment type="caution">
    <text evidence="5">The sequence shown here is derived from an EMBL/GenBank/DDBJ whole genome shotgun (WGS) entry which is preliminary data.</text>
</comment>
<dbReference type="InterPro" id="IPR045058">
    <property type="entry name" value="GIMA/IAN/Toc"/>
</dbReference>
<dbReference type="GO" id="GO:0005525">
    <property type="term" value="F:GTP binding"/>
    <property type="evidence" value="ECO:0007669"/>
    <property type="project" value="UniProtKB-KW"/>
</dbReference>
<protein>
    <recommendedName>
        <fullName evidence="4">AIG1-type G domain-containing protein</fullName>
    </recommendedName>
</protein>
<dbReference type="AlphaFoldDB" id="A0A7J6AGH3"/>
<dbReference type="PANTHER" id="PTHR10903">
    <property type="entry name" value="GTPASE, IMAP FAMILY MEMBER-RELATED"/>
    <property type="match status" value="1"/>
</dbReference>
<evidence type="ECO:0000259" key="4">
    <source>
        <dbReference type="PROSITE" id="PS51720"/>
    </source>
</evidence>
<keyword evidence="3" id="KW-0342">GTP-binding</keyword>
<evidence type="ECO:0000313" key="6">
    <source>
        <dbReference type="Proteomes" id="UP000593565"/>
    </source>
</evidence>
<accession>A0A7J6AGH3</accession>
<reference evidence="5 6" key="1">
    <citation type="submission" date="2020-02" db="EMBL/GenBank/DDBJ databases">
        <title>A chromosome-scale genome assembly of the black bullhead catfish (Ameiurus melas).</title>
        <authorList>
            <person name="Wen M."/>
            <person name="Zham M."/>
            <person name="Cabau C."/>
            <person name="Klopp C."/>
            <person name="Donnadieu C."/>
            <person name="Roques C."/>
            <person name="Bouchez O."/>
            <person name="Lampietro C."/>
            <person name="Jouanno E."/>
            <person name="Herpin A."/>
            <person name="Louis A."/>
            <person name="Berthelot C."/>
            <person name="Parey E."/>
            <person name="Roest-Crollius H."/>
            <person name="Braasch I."/>
            <person name="Postlethwait J."/>
            <person name="Robinson-Rechavi M."/>
            <person name="Echchiki A."/>
            <person name="Begum T."/>
            <person name="Montfort J."/>
            <person name="Schartl M."/>
            <person name="Bobe J."/>
            <person name="Guiguen Y."/>
        </authorList>
    </citation>
    <scope>NUCLEOTIDE SEQUENCE [LARGE SCALE GENOMIC DNA]</scope>
    <source>
        <strain evidence="5">M_S1</strain>
        <tissue evidence="5">Blood</tissue>
    </source>
</reference>
<evidence type="ECO:0000256" key="1">
    <source>
        <dbReference type="ARBA" id="ARBA00008535"/>
    </source>
</evidence>
<evidence type="ECO:0000256" key="3">
    <source>
        <dbReference type="ARBA" id="ARBA00023134"/>
    </source>
</evidence>
<dbReference type="InterPro" id="IPR006703">
    <property type="entry name" value="G_AIG1"/>
</dbReference>
<dbReference type="SUPFAM" id="SSF52540">
    <property type="entry name" value="P-loop containing nucleoside triphosphate hydrolases"/>
    <property type="match status" value="1"/>
</dbReference>
<proteinExistence type="inferred from homology"/>
<organism evidence="5 6">
    <name type="scientific">Ameiurus melas</name>
    <name type="common">Black bullhead</name>
    <name type="synonym">Silurus melas</name>
    <dbReference type="NCBI Taxonomy" id="219545"/>
    <lineage>
        <taxon>Eukaryota</taxon>
        <taxon>Metazoa</taxon>
        <taxon>Chordata</taxon>
        <taxon>Craniata</taxon>
        <taxon>Vertebrata</taxon>
        <taxon>Euteleostomi</taxon>
        <taxon>Actinopterygii</taxon>
        <taxon>Neopterygii</taxon>
        <taxon>Teleostei</taxon>
        <taxon>Ostariophysi</taxon>
        <taxon>Siluriformes</taxon>
        <taxon>Ictaluridae</taxon>
        <taxon>Ameiurus</taxon>
    </lineage>
</organism>
<dbReference type="EMBL" id="JAAGNN010000014">
    <property type="protein sequence ID" value="KAF4080931.1"/>
    <property type="molecule type" value="Genomic_DNA"/>
</dbReference>
<dbReference type="PANTHER" id="PTHR10903:SF170">
    <property type="entry name" value="GTPASE IMAP FAMILY MEMBER 7"/>
    <property type="match status" value="1"/>
</dbReference>
<evidence type="ECO:0000313" key="5">
    <source>
        <dbReference type="EMBL" id="KAF4080931.1"/>
    </source>
</evidence>
<gene>
    <name evidence="5" type="ORF">AMELA_G00176650</name>
</gene>
<comment type="similarity">
    <text evidence="1">Belongs to the TRAFAC class TrmE-Era-EngA-EngB-Septin-like GTPase superfamily. AIG1/Toc34/Toc159-like paraseptin GTPase family. IAN subfamily.</text>
</comment>
<keyword evidence="2" id="KW-0547">Nucleotide-binding</keyword>